<protein>
    <submittedName>
        <fullName evidence="3">DUF1707 domain-containing protein</fullName>
    </submittedName>
</protein>
<organism evidence="3 4">
    <name type="scientific">Epidermidibacterium keratini</name>
    <dbReference type="NCBI Taxonomy" id="1891644"/>
    <lineage>
        <taxon>Bacteria</taxon>
        <taxon>Bacillati</taxon>
        <taxon>Actinomycetota</taxon>
        <taxon>Actinomycetes</taxon>
        <taxon>Sporichthyales</taxon>
        <taxon>Sporichthyaceae</taxon>
        <taxon>Epidermidibacterium</taxon>
    </lineage>
</organism>
<feature type="domain" description="DUF1707" evidence="2">
    <location>
        <begin position="10"/>
        <end position="62"/>
    </location>
</feature>
<evidence type="ECO:0000256" key="1">
    <source>
        <dbReference type="SAM" id="Phobius"/>
    </source>
</evidence>
<feature type="transmembrane region" description="Helical" evidence="1">
    <location>
        <begin position="90"/>
        <end position="111"/>
    </location>
</feature>
<dbReference type="RefSeq" id="WP_159545937.1">
    <property type="nucleotide sequence ID" value="NZ_CP047156.1"/>
</dbReference>
<evidence type="ECO:0000313" key="3">
    <source>
        <dbReference type="EMBL" id="QHC00949.1"/>
    </source>
</evidence>
<feature type="transmembrane region" description="Helical" evidence="1">
    <location>
        <begin position="131"/>
        <end position="150"/>
    </location>
</feature>
<keyword evidence="1" id="KW-0472">Membrane</keyword>
<evidence type="ECO:0000313" key="4">
    <source>
        <dbReference type="Proteomes" id="UP000463857"/>
    </source>
</evidence>
<dbReference type="Pfam" id="PF08044">
    <property type="entry name" value="DUF1707"/>
    <property type="match status" value="1"/>
</dbReference>
<dbReference type="PANTHER" id="PTHR40763">
    <property type="entry name" value="MEMBRANE PROTEIN-RELATED"/>
    <property type="match status" value="1"/>
</dbReference>
<keyword evidence="1" id="KW-0812">Transmembrane</keyword>
<evidence type="ECO:0000259" key="2">
    <source>
        <dbReference type="Pfam" id="PF08044"/>
    </source>
</evidence>
<reference evidence="3 4" key="1">
    <citation type="journal article" date="2018" name="Int. J. Syst. Evol. Microbiol.">
        <title>Epidermidibacterium keratini gen. nov., sp. nov., a member of the family Sporichthyaceae, isolated from keratin epidermis.</title>
        <authorList>
            <person name="Lee D.G."/>
            <person name="Trujillo M.E."/>
            <person name="Kang S."/>
            <person name="Nam J.J."/>
            <person name="Kim Y.J."/>
        </authorList>
    </citation>
    <scope>NUCLEOTIDE SEQUENCE [LARGE SCALE GENOMIC DNA]</scope>
    <source>
        <strain evidence="3 4">EPI-7</strain>
    </source>
</reference>
<proteinExistence type="predicted"/>
<name>A0A7L4YQ81_9ACTN</name>
<dbReference type="Proteomes" id="UP000463857">
    <property type="component" value="Chromosome"/>
</dbReference>
<keyword evidence="1" id="KW-1133">Transmembrane helix</keyword>
<accession>A0A7L4YQ81</accession>
<dbReference type="EMBL" id="CP047156">
    <property type="protein sequence ID" value="QHC00949.1"/>
    <property type="molecule type" value="Genomic_DNA"/>
</dbReference>
<dbReference type="PANTHER" id="PTHR40763:SF5">
    <property type="entry name" value="MEMBRANE PROTEIN"/>
    <property type="match status" value="1"/>
</dbReference>
<dbReference type="KEGG" id="eke:EK0264_12065"/>
<gene>
    <name evidence="3" type="ORF">EK0264_12065</name>
</gene>
<dbReference type="InterPro" id="IPR012551">
    <property type="entry name" value="DUF1707_SHOCT-like"/>
</dbReference>
<dbReference type="OrthoDB" id="3748531at2"/>
<dbReference type="AlphaFoldDB" id="A0A7L4YQ81"/>
<keyword evidence="4" id="KW-1185">Reference proteome</keyword>
<dbReference type="InParanoid" id="A0A7L4YQ81"/>
<sequence>MTPPVPRDQMRIGDREREAMTERLAKAHSLGQLTLDEFDERVTRTQGARTRGDLDTLDADLPRERGDSVRRDFSREGRAALRDSHGRIRWARIALIAFALWLVSRVVFGMMYLAGGPEHHRGYRGYDDGGIYFMSVIPMLIVAALAFLGVRRYRRTRQNAHRS</sequence>